<evidence type="ECO:0000313" key="1">
    <source>
        <dbReference type="EMBL" id="MDO8057557.1"/>
    </source>
</evidence>
<gene>
    <name evidence="1" type="ORF">OC698_02540</name>
</gene>
<dbReference type="InterPro" id="IPR047002">
    <property type="entry name" value="Tcp10_C_sf"/>
</dbReference>
<name>A0ABT9D1S2_9MOLU</name>
<accession>A0ABT9D1S2</accession>
<dbReference type="EMBL" id="JAOSIT010000033">
    <property type="protein sequence ID" value="MDO8057557.1"/>
    <property type="molecule type" value="Genomic_DNA"/>
</dbReference>
<sequence>MAIIVKKKCQNGNLYIYYSNGKIKTIKPDGTVTWKTKNIKTKKTLKRSFFIKKGKK</sequence>
<evidence type="ECO:0008006" key="3">
    <source>
        <dbReference type="Google" id="ProtNLM"/>
    </source>
</evidence>
<keyword evidence="2" id="KW-1185">Reference proteome</keyword>
<proteinExistence type="predicted"/>
<protein>
    <recommendedName>
        <fullName evidence="3">50S ribosomal protein L33</fullName>
    </recommendedName>
</protein>
<reference evidence="1 2" key="1">
    <citation type="journal article" date="2023" name="Int. J. Syst. Evol. Microbiol.">
        <title>The observation of taxonomic boundaries for the 16SrII and 16SrXXV phytoplasmas using genome-based delimitation.</title>
        <authorList>
            <person name="Rodrigues Jardim B."/>
            <person name="Tran-Nguyen L.T.T."/>
            <person name="Gambley C."/>
            <person name="Al-Sadi A.M."/>
            <person name="Al-Subhi A.M."/>
            <person name="Foissac X."/>
            <person name="Salar P."/>
            <person name="Cai H."/>
            <person name="Yang J.Y."/>
            <person name="Davis R."/>
            <person name="Jones L."/>
            <person name="Rodoni B."/>
            <person name="Constable F.E."/>
        </authorList>
    </citation>
    <scope>NUCLEOTIDE SEQUENCE [LARGE SCALE GENOMIC DNA]</scope>
    <source>
        <strain evidence="1">BAWM-BFA-CoWB</strain>
    </source>
</reference>
<evidence type="ECO:0000313" key="2">
    <source>
        <dbReference type="Proteomes" id="UP001170666"/>
    </source>
</evidence>
<organism evidence="1 2">
    <name type="scientific">Candidatus Phytoplasma gossypii</name>
    <dbReference type="NCBI Taxonomy" id="2982629"/>
    <lineage>
        <taxon>Bacteria</taxon>
        <taxon>Bacillati</taxon>
        <taxon>Mycoplasmatota</taxon>
        <taxon>Mollicutes</taxon>
        <taxon>Acholeplasmatales</taxon>
        <taxon>Acholeplasmataceae</taxon>
        <taxon>Candidatus Phytoplasma</taxon>
        <taxon>16SrII (Peanut WB group)</taxon>
    </lineage>
</organism>
<dbReference type="Gene3D" id="2.60.450.20">
    <property type="match status" value="1"/>
</dbReference>
<dbReference type="RefSeq" id="WP_304513145.1">
    <property type="nucleotide sequence ID" value="NZ_JAOSIT010000033.1"/>
</dbReference>
<comment type="caution">
    <text evidence="1">The sequence shown here is derived from an EMBL/GenBank/DDBJ whole genome shotgun (WGS) entry which is preliminary data.</text>
</comment>
<dbReference type="Proteomes" id="UP001170666">
    <property type="component" value="Unassembled WGS sequence"/>
</dbReference>